<dbReference type="FunFam" id="3.40.50.720:FF:000157">
    <property type="entry name" value="Quinoid dihydropteridine reductase"/>
    <property type="match status" value="1"/>
</dbReference>
<reference evidence="10" key="1">
    <citation type="submission" date="2022-07" db="EMBL/GenBank/DDBJ databases">
        <title>Phylogenomic reconstructions and comparative analyses of Kickxellomycotina fungi.</title>
        <authorList>
            <person name="Reynolds N.K."/>
            <person name="Stajich J.E."/>
            <person name="Barry K."/>
            <person name="Grigoriev I.V."/>
            <person name="Crous P."/>
            <person name="Smith M.E."/>
        </authorList>
    </citation>
    <scope>NUCLEOTIDE SEQUENCE</scope>
    <source>
        <strain evidence="10">CBS 109367</strain>
    </source>
</reference>
<dbReference type="EMBL" id="JANBTX010000061">
    <property type="protein sequence ID" value="KAJ2687832.1"/>
    <property type="molecule type" value="Genomic_DNA"/>
</dbReference>
<evidence type="ECO:0000256" key="5">
    <source>
        <dbReference type="ARBA" id="ARBA00023007"/>
    </source>
</evidence>
<dbReference type="GO" id="GO:0006559">
    <property type="term" value="P:L-phenylalanine catabolic process"/>
    <property type="evidence" value="ECO:0007669"/>
    <property type="project" value="TreeGrafter"/>
</dbReference>
<organism evidence="10 11">
    <name type="scientific">Coemansia spiralis</name>
    <dbReference type="NCBI Taxonomy" id="417178"/>
    <lineage>
        <taxon>Eukaryota</taxon>
        <taxon>Fungi</taxon>
        <taxon>Fungi incertae sedis</taxon>
        <taxon>Zoopagomycota</taxon>
        <taxon>Kickxellomycotina</taxon>
        <taxon>Kickxellomycetes</taxon>
        <taxon>Kickxellales</taxon>
        <taxon>Kickxellaceae</taxon>
        <taxon>Coemansia</taxon>
    </lineage>
</organism>
<dbReference type="GO" id="GO:0004155">
    <property type="term" value="F:6,7-dihydropteridine reductase activity"/>
    <property type="evidence" value="ECO:0007669"/>
    <property type="project" value="UniProtKB-EC"/>
</dbReference>
<dbReference type="InterPro" id="IPR036291">
    <property type="entry name" value="NAD(P)-bd_dom_sf"/>
</dbReference>
<dbReference type="PANTHER" id="PTHR15104:SF0">
    <property type="entry name" value="DIHYDROPTERIDINE REDUCTASE"/>
    <property type="match status" value="1"/>
</dbReference>
<dbReference type="Gene3D" id="3.40.50.720">
    <property type="entry name" value="NAD(P)-binding Rossmann-like Domain"/>
    <property type="match status" value="1"/>
</dbReference>
<dbReference type="CDD" id="cd05334">
    <property type="entry name" value="DHPR_SDR_c_like"/>
    <property type="match status" value="1"/>
</dbReference>
<feature type="transmembrane region" description="Helical" evidence="9">
    <location>
        <begin position="6"/>
        <end position="23"/>
    </location>
</feature>
<keyword evidence="9" id="KW-1133">Transmembrane helix</keyword>
<dbReference type="PROSITE" id="PS00061">
    <property type="entry name" value="ADH_SHORT"/>
    <property type="match status" value="1"/>
</dbReference>
<comment type="subunit">
    <text evidence="2">Homodimer.</text>
</comment>
<evidence type="ECO:0000256" key="8">
    <source>
        <dbReference type="ARBA" id="ARBA00041348"/>
    </source>
</evidence>
<evidence type="ECO:0000256" key="9">
    <source>
        <dbReference type="SAM" id="Phobius"/>
    </source>
</evidence>
<evidence type="ECO:0000256" key="6">
    <source>
        <dbReference type="ARBA" id="ARBA00039153"/>
    </source>
</evidence>
<keyword evidence="11" id="KW-1185">Reference proteome</keyword>
<keyword evidence="4" id="KW-0560">Oxidoreductase</keyword>
<evidence type="ECO:0000313" key="10">
    <source>
        <dbReference type="EMBL" id="KAJ2687832.1"/>
    </source>
</evidence>
<keyword evidence="9" id="KW-0472">Membrane</keyword>
<evidence type="ECO:0000256" key="4">
    <source>
        <dbReference type="ARBA" id="ARBA00023002"/>
    </source>
</evidence>
<dbReference type="GO" id="GO:0006729">
    <property type="term" value="P:tetrahydrobiopterin biosynthetic process"/>
    <property type="evidence" value="ECO:0007669"/>
    <property type="project" value="UniProtKB-KW"/>
</dbReference>
<name>A0A9W8GGH0_9FUNG</name>
<sequence length="232" mass="24290">MSSPFVIIYGGSGALGSVAVRLFKQRMYQVINIDLSSNASADHSIAVPSNFETLSEQSTYISDKVSGILNNNKVDAIVCVAGGWQGGNAASKDFIGSADKSIKQSVNTSLIAASLAARYLSPTGLLVLAGAAPALKGTPGMIGYGMAKAAVHHLVTSLAMPGSGVDGRVVGILPVTLDTKENRSAMPNADFTTWTPLETVVERIFTWLSTPAECESGKLYSIITENSVTKFE</sequence>
<gene>
    <name evidence="10" type="ORF">IWW39_002646</name>
</gene>
<keyword evidence="9" id="KW-0812">Transmembrane</keyword>
<dbReference type="Pfam" id="PF00106">
    <property type="entry name" value="adh_short"/>
    <property type="match status" value="1"/>
</dbReference>
<dbReference type="GO" id="GO:0005737">
    <property type="term" value="C:cytoplasm"/>
    <property type="evidence" value="ECO:0007669"/>
    <property type="project" value="TreeGrafter"/>
</dbReference>
<dbReference type="SUPFAM" id="SSF51735">
    <property type="entry name" value="NAD(P)-binding Rossmann-fold domains"/>
    <property type="match status" value="1"/>
</dbReference>
<dbReference type="OrthoDB" id="1204at2759"/>
<proteinExistence type="inferred from homology"/>
<dbReference type="InterPro" id="IPR020904">
    <property type="entry name" value="Sc_DH/Rdtase_CS"/>
</dbReference>
<dbReference type="AlphaFoldDB" id="A0A9W8GGH0"/>
<dbReference type="PANTHER" id="PTHR15104">
    <property type="entry name" value="DIHYDROPTERIDINE REDUCTASE"/>
    <property type="match status" value="1"/>
</dbReference>
<evidence type="ECO:0000256" key="2">
    <source>
        <dbReference type="ARBA" id="ARBA00011738"/>
    </source>
</evidence>
<protein>
    <recommendedName>
        <fullName evidence="7">Dihydropteridine reductase</fullName>
        <ecNumber evidence="6">1.5.1.34</ecNumber>
    </recommendedName>
    <alternativeName>
        <fullName evidence="8">Quinoid dihydropteridine reductase</fullName>
    </alternativeName>
</protein>
<evidence type="ECO:0000256" key="7">
    <source>
        <dbReference type="ARBA" id="ARBA00039520"/>
    </source>
</evidence>
<comment type="similarity">
    <text evidence="1">Belongs to the short-chain dehydrogenases/reductases (SDR) family.</text>
</comment>
<dbReference type="InterPro" id="IPR002347">
    <property type="entry name" value="SDR_fam"/>
</dbReference>
<dbReference type="EC" id="1.5.1.34" evidence="6"/>
<dbReference type="Proteomes" id="UP001151516">
    <property type="component" value="Unassembled WGS sequence"/>
</dbReference>
<dbReference type="GO" id="GO:0070402">
    <property type="term" value="F:NADPH binding"/>
    <property type="evidence" value="ECO:0007669"/>
    <property type="project" value="TreeGrafter"/>
</dbReference>
<evidence type="ECO:0000256" key="3">
    <source>
        <dbReference type="ARBA" id="ARBA00022857"/>
    </source>
</evidence>
<dbReference type="GO" id="GO:0070404">
    <property type="term" value="F:NADH binding"/>
    <property type="evidence" value="ECO:0007669"/>
    <property type="project" value="TreeGrafter"/>
</dbReference>
<keyword evidence="3" id="KW-0521">NADP</keyword>
<keyword evidence="5" id="KW-0783">Tetrahydrobiopterin biosynthesis</keyword>
<evidence type="ECO:0000313" key="11">
    <source>
        <dbReference type="Proteomes" id="UP001151516"/>
    </source>
</evidence>
<comment type="caution">
    <text evidence="10">The sequence shown here is derived from an EMBL/GenBank/DDBJ whole genome shotgun (WGS) entry which is preliminary data.</text>
</comment>
<evidence type="ECO:0000256" key="1">
    <source>
        <dbReference type="ARBA" id="ARBA00006484"/>
    </source>
</evidence>
<accession>A0A9W8GGH0</accession>